<dbReference type="InterPro" id="IPR007312">
    <property type="entry name" value="Phosphoesterase"/>
</dbReference>
<dbReference type="CDD" id="cd16013">
    <property type="entry name" value="AcpA"/>
    <property type="match status" value="1"/>
</dbReference>
<dbReference type="Proteomes" id="UP000248706">
    <property type="component" value="Unassembled WGS sequence"/>
</dbReference>
<dbReference type="InterPro" id="IPR017850">
    <property type="entry name" value="Alkaline_phosphatase_core_sf"/>
</dbReference>
<evidence type="ECO:0000256" key="1">
    <source>
        <dbReference type="ARBA" id="ARBA00022801"/>
    </source>
</evidence>
<gene>
    <name evidence="3" type="ORF">A4R35_14520</name>
</gene>
<dbReference type="Gene3D" id="3.40.720.10">
    <property type="entry name" value="Alkaline Phosphatase, subunit A"/>
    <property type="match status" value="2"/>
</dbReference>
<dbReference type="AlphaFoldDB" id="A0A328VRN3"/>
<feature type="chain" id="PRO_5016256954" evidence="2">
    <location>
        <begin position="25"/>
        <end position="505"/>
    </location>
</feature>
<dbReference type="OrthoDB" id="980947at2"/>
<keyword evidence="4" id="KW-1185">Reference proteome</keyword>
<accession>A0A328VRN3</accession>
<dbReference type="PANTHER" id="PTHR31956:SF1">
    <property type="entry name" value="NON-SPECIFIC PHOSPHOLIPASE C1"/>
    <property type="match status" value="1"/>
</dbReference>
<reference evidence="3 4" key="1">
    <citation type="submission" date="2016-08" db="EMBL/GenBank/DDBJ databases">
        <title>Analysis of Carbohydrate Active Enzymes in Thermogemmatispora T81 Reveals Carbohydrate Degradation Ability.</title>
        <authorList>
            <person name="Tomazini A."/>
            <person name="Lal S."/>
            <person name="Stott M."/>
            <person name="Henrissat B."/>
            <person name="Polikarpov I."/>
            <person name="Sparling R."/>
            <person name="Levin D.B."/>
        </authorList>
    </citation>
    <scope>NUCLEOTIDE SEQUENCE [LARGE SCALE GENOMIC DNA]</scope>
    <source>
        <strain evidence="3 4">T81</strain>
    </source>
</reference>
<dbReference type="GO" id="GO:0042578">
    <property type="term" value="F:phosphoric ester hydrolase activity"/>
    <property type="evidence" value="ECO:0007669"/>
    <property type="project" value="UniProtKB-ARBA"/>
</dbReference>
<dbReference type="EMBL" id="MCIF01000002">
    <property type="protein sequence ID" value="RAQ96755.1"/>
    <property type="molecule type" value="Genomic_DNA"/>
</dbReference>
<sequence>MKRVFQVGLAVLLMVILLGTVAAASAPAQLRTGATAARRSTITPIQHLVVIFDENVSFDHYFATYPVALNPPGEPAFHARPGTPTVNGLTPSLLNHNPNLANPKRLDRSQALTCDQDHGYTDEQKAFDRGLMDSFVQSVAGSSCTDKSIVLDYYDGNTVTALWNYAQHFAMSDNSFGTTFGPSTPGALNLVSGQTHGATPANVPGLISNGTVISDVRPAFDDCSVGTTASLSGKNIGDLLNAKGITWGWFQGGFRPTAVSNGKAVCGAAHKNIGGVTVTDYIPHHEPFQYYQSTANPHHLPPSSVHMIGRTDQANHQYDLSDFWAALQAGNLPAVSFLKPPAYQDGHAGYSDPLDEQQFLVNTINRLERSEYWESMAIIIAYDDSDGWYDHVMGPIVNRSADSTYDALTGPGQCGTPQPGAYSGRCGYGPRLPLLVISPFARVNFVDHTVTDQTSILRFIEDNWQLGRIGDQSFDELAGPLTQMFDFSGPRAARLFLDPESGTPL</sequence>
<comment type="caution">
    <text evidence="3">The sequence shown here is derived from an EMBL/GenBank/DDBJ whole genome shotgun (WGS) entry which is preliminary data.</text>
</comment>
<evidence type="ECO:0000313" key="4">
    <source>
        <dbReference type="Proteomes" id="UP000248706"/>
    </source>
</evidence>
<evidence type="ECO:0000256" key="2">
    <source>
        <dbReference type="SAM" id="SignalP"/>
    </source>
</evidence>
<name>A0A328VRN3_9CHLR</name>
<dbReference type="RefSeq" id="WP_112430590.1">
    <property type="nucleotide sequence ID" value="NZ_MCIF01000002.1"/>
</dbReference>
<evidence type="ECO:0000313" key="3">
    <source>
        <dbReference type="EMBL" id="RAQ96755.1"/>
    </source>
</evidence>
<keyword evidence="1" id="KW-0378">Hydrolase</keyword>
<feature type="signal peptide" evidence="2">
    <location>
        <begin position="1"/>
        <end position="24"/>
    </location>
</feature>
<protein>
    <submittedName>
        <fullName evidence="3">Phospholipase</fullName>
    </submittedName>
</protein>
<organism evidence="3 4">
    <name type="scientific">Thermogemmatispora tikiterensis</name>
    <dbReference type="NCBI Taxonomy" id="1825093"/>
    <lineage>
        <taxon>Bacteria</taxon>
        <taxon>Bacillati</taxon>
        <taxon>Chloroflexota</taxon>
        <taxon>Ktedonobacteria</taxon>
        <taxon>Thermogemmatisporales</taxon>
        <taxon>Thermogemmatisporaceae</taxon>
        <taxon>Thermogemmatispora</taxon>
    </lineage>
</organism>
<dbReference type="Pfam" id="PF04185">
    <property type="entry name" value="Phosphoesterase"/>
    <property type="match status" value="1"/>
</dbReference>
<keyword evidence="2" id="KW-0732">Signal</keyword>
<proteinExistence type="predicted"/>
<dbReference type="PANTHER" id="PTHR31956">
    <property type="entry name" value="NON-SPECIFIC PHOSPHOLIPASE C4-RELATED"/>
    <property type="match status" value="1"/>
</dbReference>